<sequence length="415" mass="46603">MTSFHDYEKIQNFKSSGTAFFGGVNYAHVVAPYLYDKSLIGLFKKIIFSLFFSTCVSLEKSKGGSILLYYSGRYKRRADYDYIPQRLRELLGTNCGYAESIERFSLGQAFFTLKEFFSGWHGAKGYDVNALQRLGCALLISKYRSTAKRIFPALLQDKKRLITFCDAHAPENLLAQMANVVDIKTFTTQHGQYRVLDASNISSDAEAYANFVSNYILCWGEATASEFVRFGFKAEQLIVTGWIKDWDAITPHPSLGVFGVMLNGENGRASNAALLDAAKRIAQSLDLQYVVRLHPWSTPKQYLELLDERCAGIGHYGLSCYLAKIDFGVAHMTGATIEMLYANVPVYLLNDGRLSTAFCADGLSFSSPETIIAARSEDIRFPECARKRTQKLSKWFNDDDAQATRIRAVLLNERS</sequence>
<reference evidence="1" key="1">
    <citation type="journal article" date="2020" name="Microorganisms">
        <title>Reliable Identification of Environmental Pseudomonas Isolates Using the rpoD Gene.</title>
        <authorList>
            <consortium name="The Broad Institute Genome Sequencing Platform"/>
            <person name="Girard L."/>
            <person name="Lood C."/>
            <person name="Rokni-Zadeh H."/>
            <person name="van Noort V."/>
            <person name="Lavigne R."/>
            <person name="De Mot R."/>
        </authorList>
    </citation>
    <scope>NUCLEOTIDE SEQUENCE</scope>
    <source>
        <strain evidence="1">SWRI10</strain>
    </source>
</reference>
<protein>
    <submittedName>
        <fullName evidence="1">Uncharacterized protein</fullName>
    </submittedName>
</protein>
<dbReference type="AlphaFoldDB" id="A0A923FYI5"/>
<evidence type="ECO:0000313" key="1">
    <source>
        <dbReference type="EMBL" id="MBC3441221.1"/>
    </source>
</evidence>
<comment type="caution">
    <text evidence="1">The sequence shown here is derived from an EMBL/GenBank/DDBJ whole genome shotgun (WGS) entry which is preliminary data.</text>
</comment>
<reference evidence="1" key="2">
    <citation type="submission" date="2020-07" db="EMBL/GenBank/DDBJ databases">
        <authorList>
            <person name="Lood C."/>
            <person name="Girard L."/>
        </authorList>
    </citation>
    <scope>NUCLEOTIDE SEQUENCE</scope>
    <source>
        <strain evidence="1">SWRI10</strain>
    </source>
</reference>
<name>A0A923FYI5_9PSED</name>
<gene>
    <name evidence="2" type="ORF">HU737_015435</name>
    <name evidence="1" type="ORF">HU737_11045</name>
</gene>
<dbReference type="EMBL" id="JABWRE020000001">
    <property type="protein sequence ID" value="MBV4537363.1"/>
    <property type="molecule type" value="Genomic_DNA"/>
</dbReference>
<reference evidence="2" key="3">
    <citation type="submission" date="2021-06" db="EMBL/GenBank/DDBJ databases">
        <title>Updating the genus Pseudomonas: Description of 43 new species and partition of the Pseudomonas putida group.</title>
        <authorList>
            <person name="Girard L."/>
            <person name="Lood C."/>
            <person name="Vandamme P."/>
            <person name="Rokni-Zadeh H."/>
            <person name="Van Noort V."/>
            <person name="Hofte M."/>
            <person name="Lavigne R."/>
            <person name="De Mot R."/>
        </authorList>
    </citation>
    <scope>NUCLEOTIDE SEQUENCE</scope>
    <source>
        <strain evidence="2">SWRI10</strain>
    </source>
</reference>
<proteinExistence type="predicted"/>
<dbReference type="RefSeq" id="WP_186554769.1">
    <property type="nucleotide sequence ID" value="NZ_JABWRE020000001.1"/>
</dbReference>
<organism evidence="1">
    <name type="scientific">Pseudomonas urmiensis</name>
    <dbReference type="NCBI Taxonomy" id="2745493"/>
    <lineage>
        <taxon>Bacteria</taxon>
        <taxon>Pseudomonadati</taxon>
        <taxon>Pseudomonadota</taxon>
        <taxon>Gammaproteobacteria</taxon>
        <taxon>Pseudomonadales</taxon>
        <taxon>Pseudomonadaceae</taxon>
        <taxon>Pseudomonas</taxon>
    </lineage>
</organism>
<dbReference type="EMBL" id="JABWRE010000006">
    <property type="protein sequence ID" value="MBC3441221.1"/>
    <property type="molecule type" value="Genomic_DNA"/>
</dbReference>
<dbReference type="Proteomes" id="UP000599879">
    <property type="component" value="Unassembled WGS sequence"/>
</dbReference>
<accession>A0A923FYI5</accession>
<dbReference type="SUPFAM" id="SSF53756">
    <property type="entry name" value="UDP-Glycosyltransferase/glycogen phosphorylase"/>
    <property type="match status" value="1"/>
</dbReference>
<evidence type="ECO:0000313" key="2">
    <source>
        <dbReference type="EMBL" id="MBV4537363.1"/>
    </source>
</evidence>